<dbReference type="GO" id="GO:0016020">
    <property type="term" value="C:membrane"/>
    <property type="evidence" value="ECO:0007669"/>
    <property type="project" value="InterPro"/>
</dbReference>
<evidence type="ECO:0000259" key="3">
    <source>
        <dbReference type="Pfam" id="PF25954"/>
    </source>
</evidence>
<dbReference type="Gene3D" id="2.40.420.20">
    <property type="match status" value="1"/>
</dbReference>
<evidence type="ECO:0000259" key="4">
    <source>
        <dbReference type="Pfam" id="PF25973"/>
    </source>
</evidence>
<dbReference type="OrthoDB" id="9806939at2"/>
<dbReference type="PANTHER" id="PTHR30097">
    <property type="entry name" value="CATION EFFLUX SYSTEM PROTEIN CUSB"/>
    <property type="match status" value="1"/>
</dbReference>
<proteinExistence type="inferred from homology"/>
<feature type="domain" description="CusB-like beta-barrel" evidence="3">
    <location>
        <begin position="238"/>
        <end position="314"/>
    </location>
</feature>
<dbReference type="PROSITE" id="PS51257">
    <property type="entry name" value="PROKAR_LIPOPROTEIN"/>
    <property type="match status" value="1"/>
</dbReference>
<dbReference type="Pfam" id="PF25973">
    <property type="entry name" value="BSH_CzcB"/>
    <property type="match status" value="1"/>
</dbReference>
<reference evidence="5 6" key="1">
    <citation type="submission" date="2016-10" db="EMBL/GenBank/DDBJ databases">
        <authorList>
            <person name="de Groot N.N."/>
        </authorList>
    </citation>
    <scope>NUCLEOTIDE SEQUENCE [LARGE SCALE GENOMIC DNA]</scope>
    <source>
        <strain evidence="5 6">DSM 5885</strain>
    </source>
</reference>
<keyword evidence="2" id="KW-0813">Transport</keyword>
<dbReference type="Proteomes" id="UP000198607">
    <property type="component" value="Unassembled WGS sequence"/>
</dbReference>
<name>A0A1G8E242_9RHOO</name>
<evidence type="ECO:0000256" key="1">
    <source>
        <dbReference type="ARBA" id="ARBA00009477"/>
    </source>
</evidence>
<dbReference type="FunFam" id="2.40.30.170:FF:000010">
    <property type="entry name" value="Efflux RND transporter periplasmic adaptor subunit"/>
    <property type="match status" value="1"/>
</dbReference>
<dbReference type="STRING" id="83767.SAMN05660652_02007"/>
<keyword evidence="6" id="KW-1185">Reference proteome</keyword>
<dbReference type="EMBL" id="FNCY01000007">
    <property type="protein sequence ID" value="SDH63973.1"/>
    <property type="molecule type" value="Genomic_DNA"/>
</dbReference>
<accession>A0A1G8E242</accession>
<dbReference type="AlphaFoldDB" id="A0A1G8E242"/>
<dbReference type="Pfam" id="PF25954">
    <property type="entry name" value="Beta-barrel_RND_2"/>
    <property type="match status" value="1"/>
</dbReference>
<protein>
    <submittedName>
        <fullName evidence="5">Membrane fusion protein, cobalt-zinc-cadmium efflux system</fullName>
    </submittedName>
</protein>
<gene>
    <name evidence="5" type="ORF">SAMN05660652_02007</name>
</gene>
<comment type="similarity">
    <text evidence="1">Belongs to the membrane fusion protein (MFP) (TC 8.A.1) family.</text>
</comment>
<evidence type="ECO:0000313" key="6">
    <source>
        <dbReference type="Proteomes" id="UP000198607"/>
    </source>
</evidence>
<dbReference type="RefSeq" id="WP_091937178.1">
    <property type="nucleotide sequence ID" value="NZ_FNCY01000007.1"/>
</dbReference>
<dbReference type="Gene3D" id="2.40.30.170">
    <property type="match status" value="1"/>
</dbReference>
<evidence type="ECO:0000256" key="2">
    <source>
        <dbReference type="ARBA" id="ARBA00022448"/>
    </source>
</evidence>
<organism evidence="5 6">
    <name type="scientific">Propionivibrio dicarboxylicus</name>
    <dbReference type="NCBI Taxonomy" id="83767"/>
    <lineage>
        <taxon>Bacteria</taxon>
        <taxon>Pseudomonadati</taxon>
        <taxon>Pseudomonadota</taxon>
        <taxon>Betaproteobacteria</taxon>
        <taxon>Rhodocyclales</taxon>
        <taxon>Rhodocyclaceae</taxon>
        <taxon>Propionivibrio</taxon>
    </lineage>
</organism>
<evidence type="ECO:0000313" key="5">
    <source>
        <dbReference type="EMBL" id="SDH63973.1"/>
    </source>
</evidence>
<dbReference type="InterPro" id="IPR058792">
    <property type="entry name" value="Beta-barrel_RND_2"/>
</dbReference>
<dbReference type="NCBIfam" id="TIGR01730">
    <property type="entry name" value="RND_mfp"/>
    <property type="match status" value="1"/>
</dbReference>
<dbReference type="InterPro" id="IPR006143">
    <property type="entry name" value="RND_pump_MFP"/>
</dbReference>
<dbReference type="InterPro" id="IPR058647">
    <property type="entry name" value="BSH_CzcB-like"/>
</dbReference>
<dbReference type="SUPFAM" id="SSF111369">
    <property type="entry name" value="HlyD-like secretion proteins"/>
    <property type="match status" value="1"/>
</dbReference>
<dbReference type="Gene3D" id="2.40.50.100">
    <property type="match status" value="1"/>
</dbReference>
<dbReference type="InterPro" id="IPR051909">
    <property type="entry name" value="MFP_Cation_Efflux"/>
</dbReference>
<feature type="domain" description="CzcB-like barrel-sandwich hybrid" evidence="4">
    <location>
        <begin position="85"/>
        <end position="235"/>
    </location>
</feature>
<dbReference type="GO" id="GO:0022857">
    <property type="term" value="F:transmembrane transporter activity"/>
    <property type="evidence" value="ECO:0007669"/>
    <property type="project" value="InterPro"/>
</dbReference>
<sequence>MKTTRFAPTVHALAYVFIALTFALILAGCGKQKPGETGNTPPPDPNVVTAPETLNGVLKVAEVGTAPISDTLRVAGRVDFDEQHVARIGAPITGRVVELLAETGQAVTQGQPLARLHSVELGNAQLAYVKSSAQAKLQAQSAARARLLFDSDVIGAAELQRRESEYAIARAEQQAAADQLRVLGVGARELDTIAASGGINSVAPVIATLSGVVVERKVVKGLVVQPADALFTVADLSRVWVIAQVPEAESGAVHTGQTVEVEVPALGNVKRRAKLIFVSDIVHPETRTITVRTEMDNPDRELKPAMLATMLIQSRPQERLVVPTQAIVREENVDYVFVDEGERRYRLTRVRLRGDHQGVQIVEQGLRPGDRVVVEGAFHLNNERKRAELEGS</sequence>